<keyword evidence="3" id="KW-1185">Reference proteome</keyword>
<dbReference type="InterPro" id="IPR001810">
    <property type="entry name" value="F-box_dom"/>
</dbReference>
<dbReference type="Proteomes" id="UP000799750">
    <property type="component" value="Unassembled WGS sequence"/>
</dbReference>
<reference evidence="2" key="1">
    <citation type="journal article" date="2020" name="Stud. Mycol.">
        <title>101 Dothideomycetes genomes: a test case for predicting lifestyles and emergence of pathogens.</title>
        <authorList>
            <person name="Haridas S."/>
            <person name="Albert R."/>
            <person name="Binder M."/>
            <person name="Bloem J."/>
            <person name="Labutti K."/>
            <person name="Salamov A."/>
            <person name="Andreopoulos B."/>
            <person name="Baker S."/>
            <person name="Barry K."/>
            <person name="Bills G."/>
            <person name="Bluhm B."/>
            <person name="Cannon C."/>
            <person name="Castanera R."/>
            <person name="Culley D."/>
            <person name="Daum C."/>
            <person name="Ezra D."/>
            <person name="Gonzalez J."/>
            <person name="Henrissat B."/>
            <person name="Kuo A."/>
            <person name="Liang C."/>
            <person name="Lipzen A."/>
            <person name="Lutzoni F."/>
            <person name="Magnuson J."/>
            <person name="Mondo S."/>
            <person name="Nolan M."/>
            <person name="Ohm R."/>
            <person name="Pangilinan J."/>
            <person name="Park H.-J."/>
            <person name="Ramirez L."/>
            <person name="Alfaro M."/>
            <person name="Sun H."/>
            <person name="Tritt A."/>
            <person name="Yoshinaga Y."/>
            <person name="Zwiers L.-H."/>
            <person name="Turgeon B."/>
            <person name="Goodwin S."/>
            <person name="Spatafora J."/>
            <person name="Crous P."/>
            <person name="Grigoriev I."/>
        </authorList>
    </citation>
    <scope>NUCLEOTIDE SEQUENCE</scope>
    <source>
        <strain evidence="2">CBS 269.34</strain>
    </source>
</reference>
<name>A0A6A6QKS5_9PEZI</name>
<evidence type="ECO:0000313" key="3">
    <source>
        <dbReference type="Proteomes" id="UP000799750"/>
    </source>
</evidence>
<dbReference type="SUPFAM" id="SSF81383">
    <property type="entry name" value="F-box domain"/>
    <property type="match status" value="1"/>
</dbReference>
<protein>
    <recommendedName>
        <fullName evidence="1">F-box domain-containing protein</fullName>
    </recommendedName>
</protein>
<dbReference type="AlphaFoldDB" id="A0A6A6QKS5"/>
<organism evidence="2 3">
    <name type="scientific">Lophium mytilinum</name>
    <dbReference type="NCBI Taxonomy" id="390894"/>
    <lineage>
        <taxon>Eukaryota</taxon>
        <taxon>Fungi</taxon>
        <taxon>Dikarya</taxon>
        <taxon>Ascomycota</taxon>
        <taxon>Pezizomycotina</taxon>
        <taxon>Dothideomycetes</taxon>
        <taxon>Pleosporomycetidae</taxon>
        <taxon>Mytilinidiales</taxon>
        <taxon>Mytilinidiaceae</taxon>
        <taxon>Lophium</taxon>
    </lineage>
</organism>
<evidence type="ECO:0000259" key="1">
    <source>
        <dbReference type="Pfam" id="PF00646"/>
    </source>
</evidence>
<dbReference type="Pfam" id="PF00646">
    <property type="entry name" value="F-box"/>
    <property type="match status" value="1"/>
</dbReference>
<dbReference type="Gene3D" id="1.20.1280.50">
    <property type="match status" value="1"/>
</dbReference>
<proteinExistence type="predicted"/>
<evidence type="ECO:0000313" key="2">
    <source>
        <dbReference type="EMBL" id="KAF2492842.1"/>
    </source>
</evidence>
<dbReference type="CDD" id="cd09917">
    <property type="entry name" value="F-box_SF"/>
    <property type="match status" value="1"/>
</dbReference>
<sequence length="344" mass="39433">MTTPTIPAATRVLTTAELLENILHHLPPASLLRAQGCCRLFHALISTSPLLQSDLFFRYTAQSSKSNSTTNSFALNPILVSAFPEWFQSALDESKHQPSPYQVYRENLPPGIDGRDVLKESEHIFHRLPWTTRREEFKSKEASWRRMLISNPPIRKIEFRKENSSETGTSFEVAMVTIPREGENCESDASLKTVNGPLAYSTSEAEAVLRGERDVEEDMATRDERWRRYVEMRSALYEPQGEEEVLQDEGLRMGVLYDYVEEAVGSMKVKRPYSVTFEFEVWKRGRLSPSLLGRDDASNETILRVTLSYFHGCLYEEDVPMHDFHSDGFQKVVVGPWFRRRGGD</sequence>
<dbReference type="InterPro" id="IPR036047">
    <property type="entry name" value="F-box-like_dom_sf"/>
</dbReference>
<feature type="domain" description="F-box" evidence="1">
    <location>
        <begin position="17"/>
        <end position="51"/>
    </location>
</feature>
<dbReference type="OrthoDB" id="3800738at2759"/>
<gene>
    <name evidence="2" type="ORF">BU16DRAFT_583909</name>
</gene>
<accession>A0A6A6QKS5</accession>
<dbReference type="EMBL" id="MU004193">
    <property type="protein sequence ID" value="KAF2492842.1"/>
    <property type="molecule type" value="Genomic_DNA"/>
</dbReference>